<comment type="similarity">
    <text evidence="1 4">Belongs to the iron/ascorbate-dependent oxidoreductase family.</text>
</comment>
<dbReference type="SUPFAM" id="SSF51197">
    <property type="entry name" value="Clavaminate synthase-like"/>
    <property type="match status" value="1"/>
</dbReference>
<evidence type="ECO:0000256" key="2">
    <source>
        <dbReference type="ARBA" id="ARBA00022723"/>
    </source>
</evidence>
<dbReference type="EMBL" id="JAHRHJ020000002">
    <property type="protein sequence ID" value="KAH9324169.1"/>
    <property type="molecule type" value="Genomic_DNA"/>
</dbReference>
<keyword evidence="4" id="KW-0560">Oxidoreductase</keyword>
<evidence type="ECO:0000256" key="1">
    <source>
        <dbReference type="ARBA" id="ARBA00008056"/>
    </source>
</evidence>
<organism evidence="6 7">
    <name type="scientific">Taxus chinensis</name>
    <name type="common">Chinese yew</name>
    <name type="synonym">Taxus wallichiana var. chinensis</name>
    <dbReference type="NCBI Taxonomy" id="29808"/>
    <lineage>
        <taxon>Eukaryota</taxon>
        <taxon>Viridiplantae</taxon>
        <taxon>Streptophyta</taxon>
        <taxon>Embryophyta</taxon>
        <taxon>Tracheophyta</taxon>
        <taxon>Spermatophyta</taxon>
        <taxon>Pinopsida</taxon>
        <taxon>Pinidae</taxon>
        <taxon>Conifers II</taxon>
        <taxon>Cupressales</taxon>
        <taxon>Taxaceae</taxon>
        <taxon>Taxus</taxon>
    </lineage>
</organism>
<dbReference type="InterPro" id="IPR044861">
    <property type="entry name" value="IPNS-like_FE2OG_OXY"/>
</dbReference>
<gene>
    <name evidence="6" type="ORF">KI387_004347</name>
</gene>
<name>A0AA38LH49_TAXCH</name>
<evidence type="ECO:0000313" key="6">
    <source>
        <dbReference type="EMBL" id="KAH9324169.1"/>
    </source>
</evidence>
<keyword evidence="2 4" id="KW-0479">Metal-binding</keyword>
<dbReference type="Pfam" id="PF03171">
    <property type="entry name" value="2OG-FeII_Oxy"/>
    <property type="match status" value="1"/>
</dbReference>
<dbReference type="PROSITE" id="PS51471">
    <property type="entry name" value="FE2OG_OXY"/>
    <property type="match status" value="1"/>
</dbReference>
<dbReference type="Proteomes" id="UP000824469">
    <property type="component" value="Unassembled WGS sequence"/>
</dbReference>
<evidence type="ECO:0000313" key="7">
    <source>
        <dbReference type="Proteomes" id="UP000824469"/>
    </source>
</evidence>
<evidence type="ECO:0000256" key="3">
    <source>
        <dbReference type="ARBA" id="ARBA00023004"/>
    </source>
</evidence>
<accession>A0AA38LH49</accession>
<reference evidence="6 7" key="1">
    <citation type="journal article" date="2021" name="Nat. Plants">
        <title>The Taxus genome provides insights into paclitaxel biosynthesis.</title>
        <authorList>
            <person name="Xiong X."/>
            <person name="Gou J."/>
            <person name="Liao Q."/>
            <person name="Li Y."/>
            <person name="Zhou Q."/>
            <person name="Bi G."/>
            <person name="Li C."/>
            <person name="Du R."/>
            <person name="Wang X."/>
            <person name="Sun T."/>
            <person name="Guo L."/>
            <person name="Liang H."/>
            <person name="Lu P."/>
            <person name="Wu Y."/>
            <person name="Zhang Z."/>
            <person name="Ro D.K."/>
            <person name="Shang Y."/>
            <person name="Huang S."/>
            <person name="Yan J."/>
        </authorList>
    </citation>
    <scope>NUCLEOTIDE SEQUENCE [LARGE SCALE GENOMIC DNA]</scope>
    <source>
        <strain evidence="6">Ta-2019</strain>
    </source>
</reference>
<feature type="domain" description="Fe2OG dioxygenase" evidence="5">
    <location>
        <begin position="118"/>
        <end position="217"/>
    </location>
</feature>
<keyword evidence="7" id="KW-1185">Reference proteome</keyword>
<proteinExistence type="inferred from homology"/>
<comment type="caution">
    <text evidence="6">The sequence shown here is derived from an EMBL/GenBank/DDBJ whole genome shotgun (WGS) entry which is preliminary data.</text>
</comment>
<dbReference type="GO" id="GO:0046872">
    <property type="term" value="F:metal ion binding"/>
    <property type="evidence" value="ECO:0007669"/>
    <property type="project" value="UniProtKB-KW"/>
</dbReference>
<protein>
    <recommendedName>
        <fullName evidence="5">Fe2OG dioxygenase domain-containing protein</fullName>
    </recommendedName>
</protein>
<dbReference type="PANTHER" id="PTHR47991">
    <property type="entry name" value="OXOGLUTARATE/IRON-DEPENDENT DIOXYGENASE"/>
    <property type="match status" value="1"/>
</dbReference>
<dbReference type="Pfam" id="PF14226">
    <property type="entry name" value="DIOX_N"/>
    <property type="match status" value="1"/>
</dbReference>
<keyword evidence="3 4" id="KW-0408">Iron</keyword>
<sequence>IINHGVPERVIKRMVEAHHLFFEQPEEEKAKYKAEGHQKLVVYGTSFAAKNQKVLEWRDFLMFIVAGAIDDETVQCWPQVIRDAGLEYVREVKKVAVNLLSALSESMGIPGILENTMGYERLLLNYYPPCPNPDMTFGVSGHSDVGLITVLLQDDVGGLQVLHNRRWVALQPISNAFVINVADALQVLSNGRFQSIEHRVVPNYHRARISIPLFCAPHNSTVIKPIPEL</sequence>
<dbReference type="AlphaFoldDB" id="A0AA38LH49"/>
<feature type="non-terminal residue" evidence="6">
    <location>
        <position position="1"/>
    </location>
</feature>
<dbReference type="InterPro" id="IPR050295">
    <property type="entry name" value="Plant_2OG-oxidoreductases"/>
</dbReference>
<dbReference type="GO" id="GO:0016491">
    <property type="term" value="F:oxidoreductase activity"/>
    <property type="evidence" value="ECO:0007669"/>
    <property type="project" value="UniProtKB-KW"/>
</dbReference>
<feature type="non-terminal residue" evidence="6">
    <location>
        <position position="229"/>
    </location>
</feature>
<dbReference type="OMA" id="YNFFRSP"/>
<evidence type="ECO:0000259" key="5">
    <source>
        <dbReference type="PROSITE" id="PS51471"/>
    </source>
</evidence>
<dbReference type="Gene3D" id="2.60.120.330">
    <property type="entry name" value="B-lactam Antibiotic, Isopenicillin N Synthase, Chain"/>
    <property type="match status" value="1"/>
</dbReference>
<dbReference type="InterPro" id="IPR027443">
    <property type="entry name" value="IPNS-like_sf"/>
</dbReference>
<evidence type="ECO:0000256" key="4">
    <source>
        <dbReference type="RuleBase" id="RU003682"/>
    </source>
</evidence>
<dbReference type="InterPro" id="IPR026992">
    <property type="entry name" value="DIOX_N"/>
</dbReference>
<dbReference type="InterPro" id="IPR005123">
    <property type="entry name" value="Oxoglu/Fe-dep_dioxygenase_dom"/>
</dbReference>